<sequence>MLKVLALSNELSKTLQKRDQDIVNIVKFLNITKKRLQDMRESEWESLLECASSFCAMHDILIPKMDEFYFPKKSKRKSSNVCYSHHLRVEIFCVVIEVKLQELNDWFDVVSSNLLLGITSLNPVNSFANYDKGRIMTLAKYYPNEFDEVWIRDLSYQLDTFIIHMRGGNAKFSKLQGISTLAKALVEANLVETYS</sequence>
<evidence type="ECO:0000313" key="2">
    <source>
        <dbReference type="RefSeq" id="XP_075103744.1"/>
    </source>
</evidence>
<protein>
    <submittedName>
        <fullName evidence="2">Uncharacterized protein LOC142178312</fullName>
    </submittedName>
</protein>
<dbReference type="RefSeq" id="XP_075103744.1">
    <property type="nucleotide sequence ID" value="XM_075247643.1"/>
</dbReference>
<keyword evidence="1" id="KW-1185">Reference proteome</keyword>
<dbReference type="Proteomes" id="UP000790787">
    <property type="component" value="Chromosome 24"/>
</dbReference>
<reference evidence="2" key="2">
    <citation type="submission" date="2025-08" db="UniProtKB">
        <authorList>
            <consortium name="RefSeq"/>
        </authorList>
    </citation>
    <scope>IDENTIFICATION</scope>
    <source>
        <tissue evidence="2">Leaf</tissue>
    </source>
</reference>
<accession>A0AC58U2Z6</accession>
<reference evidence="1" key="1">
    <citation type="journal article" date="2014" name="Nat. Commun.">
        <title>The tobacco genome sequence and its comparison with those of tomato and potato.</title>
        <authorList>
            <person name="Sierro N."/>
            <person name="Battey J.N."/>
            <person name="Ouadi S."/>
            <person name="Bakaher N."/>
            <person name="Bovet L."/>
            <person name="Willig A."/>
            <person name="Goepfert S."/>
            <person name="Peitsch M.C."/>
            <person name="Ivanov N.V."/>
        </authorList>
    </citation>
    <scope>NUCLEOTIDE SEQUENCE [LARGE SCALE GENOMIC DNA]</scope>
</reference>
<evidence type="ECO:0000313" key="1">
    <source>
        <dbReference type="Proteomes" id="UP000790787"/>
    </source>
</evidence>
<organism evidence="1 2">
    <name type="scientific">Nicotiana tabacum</name>
    <name type="common">Common tobacco</name>
    <dbReference type="NCBI Taxonomy" id="4097"/>
    <lineage>
        <taxon>Eukaryota</taxon>
        <taxon>Viridiplantae</taxon>
        <taxon>Streptophyta</taxon>
        <taxon>Embryophyta</taxon>
        <taxon>Tracheophyta</taxon>
        <taxon>Spermatophyta</taxon>
        <taxon>Magnoliopsida</taxon>
        <taxon>eudicotyledons</taxon>
        <taxon>Gunneridae</taxon>
        <taxon>Pentapetalae</taxon>
        <taxon>asterids</taxon>
        <taxon>lamiids</taxon>
        <taxon>Solanales</taxon>
        <taxon>Solanaceae</taxon>
        <taxon>Nicotianoideae</taxon>
        <taxon>Nicotianeae</taxon>
        <taxon>Nicotiana</taxon>
    </lineage>
</organism>
<proteinExistence type="predicted"/>
<name>A0AC58U2Z6_TOBAC</name>
<gene>
    <name evidence="2" type="primary">LOC142178312</name>
</gene>